<dbReference type="FunFam" id="3.30.160.60:FF:000358">
    <property type="entry name" value="zinc finger protein 24"/>
    <property type="match status" value="2"/>
</dbReference>
<dbReference type="InterPro" id="IPR036051">
    <property type="entry name" value="KRAB_dom_sf"/>
</dbReference>
<accession>A0AAD1TED0</accession>
<evidence type="ECO:0000256" key="8">
    <source>
        <dbReference type="ARBA" id="ARBA00023015"/>
    </source>
</evidence>
<dbReference type="FunFam" id="3.30.160.60:FF:000340">
    <property type="entry name" value="zinc finger protein 473 isoform X1"/>
    <property type="match status" value="1"/>
</dbReference>
<dbReference type="SUPFAM" id="SSF57667">
    <property type="entry name" value="beta-beta-alpha zinc fingers"/>
    <property type="match status" value="4"/>
</dbReference>
<dbReference type="InterPro" id="IPR050527">
    <property type="entry name" value="Snail/Krueppel_Znf"/>
</dbReference>
<evidence type="ECO:0000259" key="13">
    <source>
        <dbReference type="PROSITE" id="PS50157"/>
    </source>
</evidence>
<evidence type="ECO:0000256" key="6">
    <source>
        <dbReference type="ARBA" id="ARBA00022771"/>
    </source>
</evidence>
<keyword evidence="8" id="KW-0805">Transcription regulation</keyword>
<keyword evidence="11" id="KW-0539">Nucleus</keyword>
<feature type="domain" description="C2H2-type" evidence="13">
    <location>
        <begin position="416"/>
        <end position="443"/>
    </location>
</feature>
<dbReference type="GO" id="GO:0000978">
    <property type="term" value="F:RNA polymerase II cis-regulatory region sequence-specific DNA binding"/>
    <property type="evidence" value="ECO:0007669"/>
    <property type="project" value="TreeGrafter"/>
</dbReference>
<gene>
    <name evidence="14" type="ORF">PECUL_23A002063</name>
</gene>
<proteinExistence type="inferred from homology"/>
<evidence type="ECO:0000256" key="9">
    <source>
        <dbReference type="ARBA" id="ARBA00023125"/>
    </source>
</evidence>
<comment type="subcellular location">
    <subcellularLocation>
        <location evidence="2">Nucleus</location>
    </subcellularLocation>
</comment>
<feature type="domain" description="C2H2-type" evidence="13">
    <location>
        <begin position="500"/>
        <end position="527"/>
    </location>
</feature>
<evidence type="ECO:0000256" key="11">
    <source>
        <dbReference type="ARBA" id="ARBA00023242"/>
    </source>
</evidence>
<feature type="domain" description="C2H2-type" evidence="13">
    <location>
        <begin position="444"/>
        <end position="471"/>
    </location>
</feature>
<dbReference type="Gene3D" id="3.30.160.60">
    <property type="entry name" value="Classic Zinc Finger"/>
    <property type="match status" value="6"/>
</dbReference>
<feature type="domain" description="C2H2-type" evidence="13">
    <location>
        <begin position="528"/>
        <end position="555"/>
    </location>
</feature>
<dbReference type="InterPro" id="IPR036236">
    <property type="entry name" value="Znf_C2H2_sf"/>
</dbReference>
<dbReference type="GO" id="GO:0005634">
    <property type="term" value="C:nucleus"/>
    <property type="evidence" value="ECO:0007669"/>
    <property type="project" value="UniProtKB-SubCell"/>
</dbReference>
<evidence type="ECO:0000256" key="12">
    <source>
        <dbReference type="PROSITE-ProRule" id="PRU00042"/>
    </source>
</evidence>
<evidence type="ECO:0000256" key="3">
    <source>
        <dbReference type="ARBA" id="ARBA00006991"/>
    </source>
</evidence>
<keyword evidence="5" id="KW-0677">Repeat</keyword>
<dbReference type="Pfam" id="PF00096">
    <property type="entry name" value="zf-C2H2"/>
    <property type="match status" value="6"/>
</dbReference>
<feature type="domain" description="C2H2-type" evidence="13">
    <location>
        <begin position="472"/>
        <end position="499"/>
    </location>
</feature>
<dbReference type="GO" id="GO:0000981">
    <property type="term" value="F:DNA-binding transcription factor activity, RNA polymerase II-specific"/>
    <property type="evidence" value="ECO:0007669"/>
    <property type="project" value="TreeGrafter"/>
</dbReference>
<dbReference type="Proteomes" id="UP001295444">
    <property type="component" value="Chromosome 11"/>
</dbReference>
<dbReference type="PANTHER" id="PTHR24388:SF96">
    <property type="entry name" value="GENE, 32687-RELATED"/>
    <property type="match status" value="1"/>
</dbReference>
<dbReference type="PROSITE" id="PS50157">
    <property type="entry name" value="ZINC_FINGER_C2H2_2"/>
    <property type="match status" value="6"/>
</dbReference>
<evidence type="ECO:0000256" key="10">
    <source>
        <dbReference type="ARBA" id="ARBA00023163"/>
    </source>
</evidence>
<dbReference type="SUPFAM" id="SSF109640">
    <property type="entry name" value="KRAB domain (Kruppel-associated box)"/>
    <property type="match status" value="1"/>
</dbReference>
<dbReference type="SMART" id="SM00355">
    <property type="entry name" value="ZnF_C2H2"/>
    <property type="match status" value="6"/>
</dbReference>
<keyword evidence="10" id="KW-0804">Transcription</keyword>
<protein>
    <submittedName>
        <fullName evidence="14">Oocyte zinc finger -like</fullName>
    </submittedName>
</protein>
<dbReference type="EMBL" id="OW240922">
    <property type="protein sequence ID" value="CAH2321485.1"/>
    <property type="molecule type" value="Genomic_DNA"/>
</dbReference>
<dbReference type="CDD" id="cd07765">
    <property type="entry name" value="KRAB_A-box"/>
    <property type="match status" value="1"/>
</dbReference>
<evidence type="ECO:0000256" key="5">
    <source>
        <dbReference type="ARBA" id="ARBA00022737"/>
    </source>
</evidence>
<evidence type="ECO:0000256" key="7">
    <source>
        <dbReference type="ARBA" id="ARBA00022833"/>
    </source>
</evidence>
<name>A0AAD1TED0_PELCU</name>
<evidence type="ECO:0000313" key="14">
    <source>
        <dbReference type="EMBL" id="CAH2321485.1"/>
    </source>
</evidence>
<reference evidence="14" key="1">
    <citation type="submission" date="2022-03" db="EMBL/GenBank/DDBJ databases">
        <authorList>
            <person name="Alioto T."/>
            <person name="Alioto T."/>
            <person name="Gomez Garrido J."/>
        </authorList>
    </citation>
    <scope>NUCLEOTIDE SEQUENCE</scope>
</reference>
<keyword evidence="9" id="KW-0238">DNA-binding</keyword>
<comment type="similarity">
    <text evidence="3">Belongs to the krueppel C2H2-type zinc-finger protein family.</text>
</comment>
<dbReference type="AlphaFoldDB" id="A0AAD1TED0"/>
<sequence length="559" mass="64437">MIMTKDKSQMSERLLNITLEIIYLLTGEDYIVIKKPVEPGIQSSSPSVSEAYSRSQSPFMASLRHSLKQEKDNNKKILELTNKIIQMLTREVPVRCEDVTIFFSMEEWDYLEGHKDLYSDMITGNHEPTCSDIMRTSLELDRSPEIWCNGETFADKFVERNKEEPHTPISSPVPSIVHVNNHKTKIKKHPMAKWLRINKPMKRQNKAVRNLVEESDLQEKRKLININGPSDYASIHVSEESTSWEEENLGDIDIYIPIENSDTDYPSIHIKEELGSWEEADLTNPNIYTTTEYIQTEYSPSNIKSESTEEETLTDSDLYATAEHLQAATERMYNYAECQEFFAGHSDLDRARKIHKTYKLTCFECEKHFRFKSDLVAHQKIHTEEKQFSYSVHGECLSFGSHIAPHQRLHTLEKPFSCSECGKQFSCASHLLIHQRIHTGEKPFSCPECGKCFSCGSHLVRHQRIHTGEKPFSCGLCGKFFTRSSSLIRHQMVHTGEKPFPCALCGKCFTRSSSLVRHQKIHTGEKPYTCSECGKRFTDYSSLVRHQVQHTDKKPIAFH</sequence>
<dbReference type="FunFam" id="3.30.160.60:FF:000342">
    <property type="entry name" value="zinc finger protein 394"/>
    <property type="match status" value="1"/>
</dbReference>
<dbReference type="FunFam" id="3.30.160.60:FF:002343">
    <property type="entry name" value="Zinc finger protein 33A"/>
    <property type="match status" value="1"/>
</dbReference>
<dbReference type="FunFam" id="3.30.160.60:FF:001155">
    <property type="entry name" value="Zinc finger 30C"/>
    <property type="match status" value="1"/>
</dbReference>
<evidence type="ECO:0000313" key="15">
    <source>
        <dbReference type="Proteomes" id="UP001295444"/>
    </source>
</evidence>
<evidence type="ECO:0000256" key="4">
    <source>
        <dbReference type="ARBA" id="ARBA00022723"/>
    </source>
</evidence>
<evidence type="ECO:0000256" key="1">
    <source>
        <dbReference type="ARBA" id="ARBA00003767"/>
    </source>
</evidence>
<feature type="domain" description="C2H2-type" evidence="13">
    <location>
        <begin position="360"/>
        <end position="387"/>
    </location>
</feature>
<organism evidence="14 15">
    <name type="scientific">Pelobates cultripes</name>
    <name type="common">Western spadefoot toad</name>
    <dbReference type="NCBI Taxonomy" id="61616"/>
    <lineage>
        <taxon>Eukaryota</taxon>
        <taxon>Metazoa</taxon>
        <taxon>Chordata</taxon>
        <taxon>Craniata</taxon>
        <taxon>Vertebrata</taxon>
        <taxon>Euteleostomi</taxon>
        <taxon>Amphibia</taxon>
        <taxon>Batrachia</taxon>
        <taxon>Anura</taxon>
        <taxon>Pelobatoidea</taxon>
        <taxon>Pelobatidae</taxon>
        <taxon>Pelobates</taxon>
    </lineage>
</organism>
<evidence type="ECO:0000256" key="2">
    <source>
        <dbReference type="ARBA" id="ARBA00004123"/>
    </source>
</evidence>
<dbReference type="Pfam" id="PF01352">
    <property type="entry name" value="KRAB"/>
    <property type="match status" value="1"/>
</dbReference>
<dbReference type="InterPro" id="IPR013087">
    <property type="entry name" value="Znf_C2H2_type"/>
</dbReference>
<dbReference type="PROSITE" id="PS00028">
    <property type="entry name" value="ZINC_FINGER_C2H2_1"/>
    <property type="match status" value="6"/>
</dbReference>
<keyword evidence="4" id="KW-0479">Metal-binding</keyword>
<dbReference type="GO" id="GO:0008270">
    <property type="term" value="F:zinc ion binding"/>
    <property type="evidence" value="ECO:0007669"/>
    <property type="project" value="UniProtKB-KW"/>
</dbReference>
<dbReference type="PANTHER" id="PTHR24388">
    <property type="entry name" value="ZINC FINGER PROTEIN"/>
    <property type="match status" value="1"/>
</dbReference>
<dbReference type="InterPro" id="IPR001909">
    <property type="entry name" value="KRAB"/>
</dbReference>
<keyword evidence="6 12" id="KW-0863">Zinc-finger</keyword>
<keyword evidence="15" id="KW-1185">Reference proteome</keyword>
<comment type="function">
    <text evidence="1">May be involved in transcriptional regulation.</text>
</comment>
<keyword evidence="7" id="KW-0862">Zinc</keyword>